<keyword evidence="1" id="KW-0813">Transport</keyword>
<dbReference type="InterPro" id="IPR017871">
    <property type="entry name" value="ABC_transporter-like_CS"/>
</dbReference>
<dbReference type="EMBL" id="FO203431">
    <property type="protein sequence ID" value="CCH90847.1"/>
    <property type="molecule type" value="Genomic_DNA"/>
</dbReference>
<dbReference type="AlphaFoldDB" id="I4F5D4"/>
<dbReference type="Proteomes" id="UP000006461">
    <property type="component" value="Chromosome"/>
</dbReference>
<feature type="region of interest" description="Disordered" evidence="5">
    <location>
        <begin position="1"/>
        <end position="26"/>
    </location>
</feature>
<accession>I4F5D4</accession>
<evidence type="ECO:0000256" key="5">
    <source>
        <dbReference type="SAM" id="MobiDB-lite"/>
    </source>
</evidence>
<protein>
    <submittedName>
        <fullName evidence="7">Ribose ABC transporter (ATP-binding protein)</fullName>
    </submittedName>
</protein>
<evidence type="ECO:0000256" key="1">
    <source>
        <dbReference type="ARBA" id="ARBA00022448"/>
    </source>
</evidence>
<evidence type="ECO:0000256" key="4">
    <source>
        <dbReference type="ARBA" id="ARBA00022840"/>
    </source>
</evidence>
<dbReference type="InterPro" id="IPR027417">
    <property type="entry name" value="P-loop_NTPase"/>
</dbReference>
<dbReference type="CDD" id="cd03215">
    <property type="entry name" value="ABC_Carb_Monos_II"/>
    <property type="match status" value="1"/>
</dbReference>
<name>I4F5D4_MODI5</name>
<proteinExistence type="predicted"/>
<feature type="domain" description="ABC transporter" evidence="6">
    <location>
        <begin position="264"/>
        <end position="518"/>
    </location>
</feature>
<evidence type="ECO:0000256" key="3">
    <source>
        <dbReference type="ARBA" id="ARBA00022741"/>
    </source>
</evidence>
<keyword evidence="8" id="KW-1185">Reference proteome</keyword>
<evidence type="ECO:0000313" key="8">
    <source>
        <dbReference type="Proteomes" id="UP000006461"/>
    </source>
</evidence>
<keyword evidence="2" id="KW-0677">Repeat</keyword>
<dbReference type="PROSITE" id="PS50893">
    <property type="entry name" value="ABC_TRANSPORTER_2"/>
    <property type="match status" value="2"/>
</dbReference>
<dbReference type="OMA" id="KDIGHDQ"/>
<dbReference type="HOGENOM" id="CLU_000604_92_3_11"/>
<gene>
    <name evidence="7" type="primary">rbsA</name>
    <name evidence="7" type="ordered locus">MODMU_5475</name>
</gene>
<dbReference type="STRING" id="477641.MODMU_5475"/>
<dbReference type="eggNOG" id="COG1129">
    <property type="taxonomic scope" value="Bacteria"/>
</dbReference>
<dbReference type="Gene3D" id="3.40.50.300">
    <property type="entry name" value="P-loop containing nucleotide triphosphate hydrolases"/>
    <property type="match status" value="2"/>
</dbReference>
<dbReference type="GO" id="GO:0005524">
    <property type="term" value="F:ATP binding"/>
    <property type="evidence" value="ECO:0007669"/>
    <property type="project" value="UniProtKB-KW"/>
</dbReference>
<dbReference type="KEGG" id="mmar:MODMU_5475"/>
<dbReference type="SUPFAM" id="SSF52540">
    <property type="entry name" value="P-loop containing nucleoside triphosphate hydrolases"/>
    <property type="match status" value="2"/>
</dbReference>
<dbReference type="PANTHER" id="PTHR43790">
    <property type="entry name" value="CARBOHYDRATE TRANSPORT ATP-BINDING PROTEIN MG119-RELATED"/>
    <property type="match status" value="1"/>
</dbReference>
<sequence length="523" mass="55392">MSDTSTTGSADAAPVPSSTSGAGEERLSVTGVSKRYGAVRAIRNADMTVRAGTVHALVGENGAGKSTLIKILSGAATADTGAITFDGRPVTIHSTADAIALGIATVYQEPQLFPDLTVAENVFTGREIKRHGRVDWMAQNARVVELLELIGLPARYATVPVSELSIAEQQQVSIAKALVGNARVLILDEPSAILTDTEIEVLFGVVRRLAASGVSIIYISHRLDELFVIANEVTVMRDGQTLGTWPIGELSVRRVVELMVGGILEDNPVERTIPDGPPRLVLEGLACAGEYTDVDVAIRPGEIVTLYGLIGSGAAEIAETVYGMRRATSGRMLLDGKPISPGSPREAKKLGIALLPANRKLQGLFSFQSIAFNISAGHLPLLSRLGTWVDRGRERQVARDFIQRLSVKTPHERQPVSAMSGGNAQKVVLARQLVERPQVLVLAEPTQGVDVGAKEEIHKIIRSLADEGTAVLIVTSDLPEAIRVSDRLQVVRAGTTTVEFGPGATQSDVLAAAAGAVDQEEAA</sequence>
<dbReference type="InterPro" id="IPR050107">
    <property type="entry name" value="ABC_carbohydrate_import_ATPase"/>
</dbReference>
<dbReference type="CDD" id="cd03216">
    <property type="entry name" value="ABC_Carb_Monos_I"/>
    <property type="match status" value="1"/>
</dbReference>
<organism evidence="7 8">
    <name type="scientific">Modestobacter italicus (strain DSM 44449 / CECT 9708 / BC 501)</name>
    <dbReference type="NCBI Taxonomy" id="2732864"/>
    <lineage>
        <taxon>Bacteria</taxon>
        <taxon>Bacillati</taxon>
        <taxon>Actinomycetota</taxon>
        <taxon>Actinomycetes</taxon>
        <taxon>Geodermatophilales</taxon>
        <taxon>Geodermatophilaceae</taxon>
        <taxon>Modestobacter</taxon>
    </lineage>
</organism>
<dbReference type="GO" id="GO:0016887">
    <property type="term" value="F:ATP hydrolysis activity"/>
    <property type="evidence" value="ECO:0007669"/>
    <property type="project" value="InterPro"/>
</dbReference>
<evidence type="ECO:0000256" key="2">
    <source>
        <dbReference type="ARBA" id="ARBA00022737"/>
    </source>
</evidence>
<reference evidence="7 8" key="1">
    <citation type="journal article" date="2012" name="J. Bacteriol.">
        <title>Genome Sequence of Radiation-Resistant Modestobacter marinus Strain BC501, a Representative Actinobacterium That Thrives on Calcareous Stone Surfaces.</title>
        <authorList>
            <person name="Normand P."/>
            <person name="Gury J."/>
            <person name="Pujic P."/>
            <person name="Chouaia B."/>
            <person name="Crotti E."/>
            <person name="Brusetti L."/>
            <person name="Daffonchio D."/>
            <person name="Vacherie B."/>
            <person name="Barbe V."/>
            <person name="Medigue C."/>
            <person name="Calteau A."/>
            <person name="Ghodhbane-Gtari F."/>
            <person name="Essoussi I."/>
            <person name="Nouioui I."/>
            <person name="Abbassi-Ghozzi I."/>
            <person name="Gtari M."/>
        </authorList>
    </citation>
    <scope>NUCLEOTIDE SEQUENCE [LARGE SCALE GENOMIC DNA]</scope>
    <source>
        <strain evidence="8">BC 501</strain>
    </source>
</reference>
<feature type="domain" description="ABC transporter" evidence="6">
    <location>
        <begin position="27"/>
        <end position="263"/>
    </location>
</feature>
<dbReference type="Pfam" id="PF00005">
    <property type="entry name" value="ABC_tran"/>
    <property type="match status" value="2"/>
</dbReference>
<evidence type="ECO:0000313" key="7">
    <source>
        <dbReference type="EMBL" id="CCH90847.1"/>
    </source>
</evidence>
<keyword evidence="3" id="KW-0547">Nucleotide-binding</keyword>
<dbReference type="OrthoDB" id="7757085at2"/>
<dbReference type="PROSITE" id="PS00211">
    <property type="entry name" value="ABC_TRANSPORTER_1"/>
    <property type="match status" value="1"/>
</dbReference>
<evidence type="ECO:0000259" key="6">
    <source>
        <dbReference type="PROSITE" id="PS50893"/>
    </source>
</evidence>
<dbReference type="InterPro" id="IPR003593">
    <property type="entry name" value="AAA+_ATPase"/>
</dbReference>
<dbReference type="PATRIC" id="fig|477641.3.peg.5150"/>
<dbReference type="PANTHER" id="PTHR43790:SF9">
    <property type="entry name" value="GALACTOFURANOSE TRANSPORTER ATP-BINDING PROTEIN YTFR"/>
    <property type="match status" value="1"/>
</dbReference>
<dbReference type="InterPro" id="IPR003439">
    <property type="entry name" value="ABC_transporter-like_ATP-bd"/>
</dbReference>
<dbReference type="SMART" id="SM00382">
    <property type="entry name" value="AAA"/>
    <property type="match status" value="2"/>
</dbReference>
<keyword evidence="4" id="KW-0067">ATP-binding</keyword>